<reference evidence="3 4" key="1">
    <citation type="submission" date="2023-10" db="EMBL/GenBank/DDBJ databases">
        <title>Bacteria for the degradation of biodegradable plastic PBAT(Polybutylene adipate terephthalate).</title>
        <authorList>
            <person name="Weon H.-Y."/>
            <person name="Yeon J."/>
        </authorList>
    </citation>
    <scope>NUCLEOTIDE SEQUENCE [LARGE SCALE GENOMIC DNA]</scope>
    <source>
        <strain evidence="3 4">SBD 7-3</strain>
    </source>
</reference>
<dbReference type="Gene3D" id="3.40.50.12370">
    <property type="match status" value="1"/>
</dbReference>
<feature type="domain" description="UspA" evidence="2">
    <location>
        <begin position="157"/>
        <end position="279"/>
    </location>
</feature>
<comment type="similarity">
    <text evidence="1">Belongs to the universal stress protein A family.</text>
</comment>
<evidence type="ECO:0000256" key="1">
    <source>
        <dbReference type="ARBA" id="ARBA00008791"/>
    </source>
</evidence>
<evidence type="ECO:0000259" key="2">
    <source>
        <dbReference type="Pfam" id="PF00582"/>
    </source>
</evidence>
<dbReference type="Pfam" id="PF00582">
    <property type="entry name" value="Usp"/>
    <property type="match status" value="1"/>
</dbReference>
<keyword evidence="4" id="KW-1185">Reference proteome</keyword>
<evidence type="ECO:0000313" key="4">
    <source>
        <dbReference type="Proteomes" id="UP001303946"/>
    </source>
</evidence>
<name>A0ABZ0CMB6_9BURK</name>
<dbReference type="PRINTS" id="PR01438">
    <property type="entry name" value="UNVRSLSTRESS"/>
</dbReference>
<dbReference type="PANTHER" id="PTHR46268">
    <property type="entry name" value="STRESS RESPONSE PROTEIN NHAX"/>
    <property type="match status" value="1"/>
</dbReference>
<dbReference type="CDD" id="cd00293">
    <property type="entry name" value="USP-like"/>
    <property type="match status" value="1"/>
</dbReference>
<organism evidence="3 4">
    <name type="scientific">Piscinibacter gummiphilus</name>
    <dbReference type="NCBI Taxonomy" id="946333"/>
    <lineage>
        <taxon>Bacteria</taxon>
        <taxon>Pseudomonadati</taxon>
        <taxon>Pseudomonadota</taxon>
        <taxon>Betaproteobacteria</taxon>
        <taxon>Burkholderiales</taxon>
        <taxon>Sphaerotilaceae</taxon>
        <taxon>Piscinibacter</taxon>
    </lineage>
</organism>
<gene>
    <name evidence="3" type="ORF">RXV79_13945</name>
</gene>
<evidence type="ECO:0000313" key="3">
    <source>
        <dbReference type="EMBL" id="WOB06024.1"/>
    </source>
</evidence>
<protein>
    <submittedName>
        <fullName evidence="3">Universal stress protein</fullName>
    </submittedName>
</protein>
<dbReference type="SUPFAM" id="SSF52402">
    <property type="entry name" value="Adenine nucleotide alpha hydrolases-like"/>
    <property type="match status" value="2"/>
</dbReference>
<accession>A0ABZ0CMB6</accession>
<dbReference type="InterPro" id="IPR006016">
    <property type="entry name" value="UspA"/>
</dbReference>
<dbReference type="InterPro" id="IPR006015">
    <property type="entry name" value="Universal_stress_UspA"/>
</dbReference>
<dbReference type="RefSeq" id="WP_316698241.1">
    <property type="nucleotide sequence ID" value="NZ_CP136336.1"/>
</dbReference>
<proteinExistence type="inferred from homology"/>
<dbReference type="PANTHER" id="PTHR46268:SF15">
    <property type="entry name" value="UNIVERSAL STRESS PROTEIN HP_0031"/>
    <property type="match status" value="1"/>
</dbReference>
<dbReference type="Proteomes" id="UP001303946">
    <property type="component" value="Chromosome"/>
</dbReference>
<sequence>MSPIRQILLHLDSSPRCAVRLQVARQLAIAHQARITGLFAVTSSFVEMPFAAAESSQAGAFVLKLDADRRDRARATFDRSAHGPGPQVEWRDLGTAPPVWGVAQAAFCADLLVLGQHEPGVPSARDVPADFVESVVIDSGKPALVVPYAGDVATVGQNVLVAWNSSRESARALTAALPLLAQAKQVHVVSWNDPQGAAQASADRAQLEQYLASHGIAATLHWYGDGPGQPGERLLSLTTDLGSDVLVMGCYGHSRARELVLGGTTRTVLRSMTVPVLLAH</sequence>
<dbReference type="EMBL" id="CP136336">
    <property type="protein sequence ID" value="WOB06024.1"/>
    <property type="molecule type" value="Genomic_DNA"/>
</dbReference>